<name>A0ABN8EDF8_CHISP</name>
<dbReference type="EMBL" id="OU963922">
    <property type="protein sequence ID" value="CAH0689328.1"/>
    <property type="molecule type" value="Genomic_DNA"/>
</dbReference>
<evidence type="ECO:0000313" key="11">
    <source>
        <dbReference type="Proteomes" id="UP001153292"/>
    </source>
</evidence>
<dbReference type="Pfam" id="PF13965">
    <property type="entry name" value="SID-1_RNA_chan"/>
    <property type="match status" value="1"/>
</dbReference>
<dbReference type="InterPro" id="IPR025958">
    <property type="entry name" value="SID1_TM_fam"/>
</dbReference>
<keyword evidence="4 9" id="KW-0732">Signal</keyword>
<keyword evidence="11" id="KW-1185">Reference proteome</keyword>
<gene>
    <name evidence="10" type="ORF">CHILSU_LOCUS7866</name>
</gene>
<evidence type="ECO:0000256" key="9">
    <source>
        <dbReference type="SAM" id="SignalP"/>
    </source>
</evidence>
<feature type="chain" id="PRO_5047164283" description="SID1 transmembrane family member 1-like" evidence="9">
    <location>
        <begin position="18"/>
        <end position="851"/>
    </location>
</feature>
<keyword evidence="7" id="KW-0325">Glycoprotein</keyword>
<feature type="transmembrane region" description="Helical" evidence="8">
    <location>
        <begin position="312"/>
        <end position="336"/>
    </location>
</feature>
<feature type="transmembrane region" description="Helical" evidence="8">
    <location>
        <begin position="733"/>
        <end position="755"/>
    </location>
</feature>
<protein>
    <recommendedName>
        <fullName evidence="12">SID1 transmembrane family member 1-like</fullName>
    </recommendedName>
</protein>
<evidence type="ECO:0000256" key="6">
    <source>
        <dbReference type="ARBA" id="ARBA00023136"/>
    </source>
</evidence>
<dbReference type="PANTHER" id="PTHR12185">
    <property type="entry name" value="SID1 TRANSMEMBRANE FAMILY MEMEBER"/>
    <property type="match status" value="1"/>
</dbReference>
<evidence type="ECO:0000256" key="5">
    <source>
        <dbReference type="ARBA" id="ARBA00022989"/>
    </source>
</evidence>
<proteinExistence type="inferred from homology"/>
<feature type="transmembrane region" description="Helical" evidence="8">
    <location>
        <begin position="654"/>
        <end position="676"/>
    </location>
</feature>
<feature type="transmembrane region" description="Helical" evidence="8">
    <location>
        <begin position="483"/>
        <end position="503"/>
    </location>
</feature>
<keyword evidence="6 8" id="KW-0472">Membrane</keyword>
<feature type="transmembrane region" description="Helical" evidence="8">
    <location>
        <begin position="708"/>
        <end position="727"/>
    </location>
</feature>
<organism evidence="10 11">
    <name type="scientific">Chilo suppressalis</name>
    <name type="common">Asiatic rice borer moth</name>
    <dbReference type="NCBI Taxonomy" id="168631"/>
    <lineage>
        <taxon>Eukaryota</taxon>
        <taxon>Metazoa</taxon>
        <taxon>Ecdysozoa</taxon>
        <taxon>Arthropoda</taxon>
        <taxon>Hexapoda</taxon>
        <taxon>Insecta</taxon>
        <taxon>Pterygota</taxon>
        <taxon>Neoptera</taxon>
        <taxon>Endopterygota</taxon>
        <taxon>Lepidoptera</taxon>
        <taxon>Glossata</taxon>
        <taxon>Ditrysia</taxon>
        <taxon>Pyraloidea</taxon>
        <taxon>Crambidae</taxon>
        <taxon>Crambinae</taxon>
        <taxon>Chilo</taxon>
    </lineage>
</organism>
<evidence type="ECO:0000256" key="7">
    <source>
        <dbReference type="ARBA" id="ARBA00023180"/>
    </source>
</evidence>
<evidence type="ECO:0008006" key="12">
    <source>
        <dbReference type="Google" id="ProtNLM"/>
    </source>
</evidence>
<comment type="similarity">
    <text evidence="2">Belongs to the SID1 family.</text>
</comment>
<feature type="signal peptide" evidence="9">
    <location>
        <begin position="1"/>
        <end position="17"/>
    </location>
</feature>
<feature type="transmembrane region" description="Helical" evidence="8">
    <location>
        <begin position="537"/>
        <end position="554"/>
    </location>
</feature>
<dbReference type="PANTHER" id="PTHR12185:SF14">
    <property type="entry name" value="CHOLESTEROL UPTAKE PROTEIN 1"/>
    <property type="match status" value="1"/>
</dbReference>
<evidence type="ECO:0000256" key="1">
    <source>
        <dbReference type="ARBA" id="ARBA00004141"/>
    </source>
</evidence>
<sequence>MFTIIVLILTFVNNVYSTESLYNFMEGDNKTFVYNRYKYDEWIQITMNKTTEQYLDFYEDSDIWYGYPTRVHVSSNGSVTPDHPLFVSAVQQKGISSWELPLVVTTKTSVLTFDELSRTLCPHDAGPNVTSVNRPSLQLSTSSKQNVTAIVKLRRVTDFFVQVDKELNLTVKPSTPKYYYFSFDSTPANISVPGGWRYLPRFNYTIPKSVILIIESDDQICATISIQNNSCPVFDNEEDVLYQGYHLTMTTKGGITLTQSMFPHGFYIVFIVRENDDACTAGSPASAPRPALNDRLKRFRFRIVATISYAEYLVGALVTLALAVAIVVVVIVLPYVTRSRVSPIEVIVNDTEEPTTSANPGPRGAVTRKRVVMLNDTEVPTTAANPGLSGDLSDNEEAPLLRQEGSVQAAGYGAAVCRRQGITQGGGGPRRTCMLPPLDQKRTQEDTHSLSSIPEWQGLTRPLTVADLSRATPVAHSRRTDRYFWSSLTVAVVYALPVVQLLITYQRMVVQTGDQDVCYYNFLCAHPLGVLSDFNHVLSNAPYVILGLAFMMQVSRTGPDQETGIRQHRGVQYSLGLALAMEGVLSACYHLCPNHMNFQFDSSFMYVLAVLCMVKLYQSRHADVNAGAHATFMAIAALMAIGLCGILYANVYFWAAFTALHLTTCLWLTLKIYYVGQFTIERGVFRRGWSAVRGHGWRVLAPSYTTRAVLLALANLANWALAIYGMYEHNKDFARHLLAILMGNAFLYTCFYVVMKLVHHERIPFHAAIYLITAIGSWTTAIVYFLDARTKWSETPAQSRQHNAQCSVLQFYDSHDVWHLASAAAVFLYLNALRTIDDCLAHTPRNLIPVF</sequence>
<keyword evidence="3 8" id="KW-0812">Transmembrane</keyword>
<reference evidence="10" key="1">
    <citation type="submission" date="2021-12" db="EMBL/GenBank/DDBJ databases">
        <authorList>
            <person name="King R."/>
        </authorList>
    </citation>
    <scope>NUCLEOTIDE SEQUENCE</scope>
</reference>
<accession>A0ABN8EDF8</accession>
<evidence type="ECO:0000256" key="4">
    <source>
        <dbReference type="ARBA" id="ARBA00022729"/>
    </source>
</evidence>
<evidence type="ECO:0000256" key="3">
    <source>
        <dbReference type="ARBA" id="ARBA00022692"/>
    </source>
</evidence>
<keyword evidence="5 8" id="KW-1133">Transmembrane helix</keyword>
<evidence type="ECO:0000256" key="2">
    <source>
        <dbReference type="ARBA" id="ARBA00006618"/>
    </source>
</evidence>
<evidence type="ECO:0000256" key="8">
    <source>
        <dbReference type="SAM" id="Phobius"/>
    </source>
</evidence>
<feature type="transmembrane region" description="Helical" evidence="8">
    <location>
        <begin position="629"/>
        <end position="648"/>
    </location>
</feature>
<comment type="subcellular location">
    <subcellularLocation>
        <location evidence="1">Membrane</location>
        <topology evidence="1">Multi-pass membrane protein</topology>
    </subcellularLocation>
</comment>
<feature type="transmembrane region" description="Helical" evidence="8">
    <location>
        <begin position="767"/>
        <end position="786"/>
    </location>
</feature>
<dbReference type="Proteomes" id="UP001153292">
    <property type="component" value="Chromosome 29"/>
</dbReference>
<feature type="transmembrane region" description="Helical" evidence="8">
    <location>
        <begin position="575"/>
        <end position="592"/>
    </location>
</feature>
<evidence type="ECO:0000313" key="10">
    <source>
        <dbReference type="EMBL" id="CAH0689328.1"/>
    </source>
</evidence>